<keyword evidence="2 4" id="KW-0238">DNA-binding</keyword>
<feature type="domain" description="HTH tetR-type" evidence="5">
    <location>
        <begin position="6"/>
        <end position="64"/>
    </location>
</feature>
<proteinExistence type="predicted"/>
<comment type="caution">
    <text evidence="6">The sequence shown here is derived from an EMBL/GenBank/DDBJ whole genome shotgun (WGS) entry which is preliminary data.</text>
</comment>
<dbReference type="Gene3D" id="1.10.357.10">
    <property type="entry name" value="Tetracycline Repressor, domain 2"/>
    <property type="match status" value="1"/>
</dbReference>
<organism evidence="6 7">
    <name type="scientific">Micromonospora echinofusca</name>
    <dbReference type="NCBI Taxonomy" id="47858"/>
    <lineage>
        <taxon>Bacteria</taxon>
        <taxon>Bacillati</taxon>
        <taxon>Actinomycetota</taxon>
        <taxon>Actinomycetes</taxon>
        <taxon>Micromonosporales</taxon>
        <taxon>Micromonosporaceae</taxon>
        <taxon>Micromonospora</taxon>
    </lineage>
</organism>
<evidence type="ECO:0000256" key="4">
    <source>
        <dbReference type="PROSITE-ProRule" id="PRU00335"/>
    </source>
</evidence>
<dbReference type="InterPro" id="IPR009057">
    <property type="entry name" value="Homeodomain-like_sf"/>
</dbReference>
<dbReference type="SUPFAM" id="SSF48498">
    <property type="entry name" value="Tetracyclin repressor-like, C-terminal domain"/>
    <property type="match status" value="1"/>
</dbReference>
<evidence type="ECO:0000256" key="2">
    <source>
        <dbReference type="ARBA" id="ARBA00023125"/>
    </source>
</evidence>
<keyword evidence="3" id="KW-0804">Transcription</keyword>
<dbReference type="EMBL" id="WVUH01000521">
    <property type="protein sequence ID" value="MBO4210574.1"/>
    <property type="molecule type" value="Genomic_DNA"/>
</dbReference>
<accession>A0ABS3W1T7</accession>
<dbReference type="InterPro" id="IPR001647">
    <property type="entry name" value="HTH_TetR"/>
</dbReference>
<dbReference type="InterPro" id="IPR050109">
    <property type="entry name" value="HTH-type_TetR-like_transc_reg"/>
</dbReference>
<gene>
    <name evidence="6" type="ORF">GSF22_31960</name>
</gene>
<dbReference type="InterPro" id="IPR036271">
    <property type="entry name" value="Tet_transcr_reg_TetR-rel_C_sf"/>
</dbReference>
<dbReference type="PANTHER" id="PTHR30055">
    <property type="entry name" value="HTH-TYPE TRANSCRIPTIONAL REGULATOR RUTR"/>
    <property type="match status" value="1"/>
</dbReference>
<evidence type="ECO:0000259" key="5">
    <source>
        <dbReference type="PROSITE" id="PS50977"/>
    </source>
</evidence>
<name>A0ABS3W1T7_MICEH</name>
<dbReference type="SUPFAM" id="SSF46689">
    <property type="entry name" value="Homeodomain-like"/>
    <property type="match status" value="1"/>
</dbReference>
<protein>
    <submittedName>
        <fullName evidence="6">TetR family transcriptional regulator</fullName>
    </submittedName>
</protein>
<keyword evidence="1" id="KW-0805">Transcription regulation</keyword>
<reference evidence="6 7" key="1">
    <citation type="submission" date="2019-12" db="EMBL/GenBank/DDBJ databases">
        <title>Whole genome sequencing of endophytic Actinobacterium Micromonospora sp. MPMI6T.</title>
        <authorList>
            <person name="Evv R."/>
            <person name="Podile A.R."/>
        </authorList>
    </citation>
    <scope>NUCLEOTIDE SEQUENCE [LARGE SCALE GENOMIC DNA]</scope>
    <source>
        <strain evidence="6 7">MPMI6</strain>
    </source>
</reference>
<dbReference type="Pfam" id="PF00440">
    <property type="entry name" value="TetR_N"/>
    <property type="match status" value="1"/>
</dbReference>
<evidence type="ECO:0000256" key="1">
    <source>
        <dbReference type="ARBA" id="ARBA00023015"/>
    </source>
</evidence>
<evidence type="ECO:0000313" key="6">
    <source>
        <dbReference type="EMBL" id="MBO4210574.1"/>
    </source>
</evidence>
<dbReference type="PROSITE" id="PS50977">
    <property type="entry name" value="HTH_TETR_2"/>
    <property type="match status" value="1"/>
</dbReference>
<evidence type="ECO:0000313" key="7">
    <source>
        <dbReference type="Proteomes" id="UP000823521"/>
    </source>
</evidence>
<keyword evidence="7" id="KW-1185">Reference proteome</keyword>
<dbReference type="Proteomes" id="UP000823521">
    <property type="component" value="Unassembled WGS sequence"/>
</dbReference>
<evidence type="ECO:0000256" key="3">
    <source>
        <dbReference type="ARBA" id="ARBA00023163"/>
    </source>
</evidence>
<feature type="DNA-binding region" description="H-T-H motif" evidence="4">
    <location>
        <begin position="27"/>
        <end position="46"/>
    </location>
</feature>
<dbReference type="PANTHER" id="PTHR30055:SF234">
    <property type="entry name" value="HTH-TYPE TRANSCRIPTIONAL REGULATOR BETI"/>
    <property type="match status" value="1"/>
</dbReference>
<sequence length="184" mass="19905">MVLNMNVQSATLLEVATRVLLVDPTASLGDVARAAGVSRTTLYARFPTRQALLVALASEAMDLVEQAYAAARLDDGAVEQALRRLVELTVPLGSRVEFLLRERSLDIEPELVARYEQLDAPVIALMRRAQIAGQVRADLPAWWMATAVIGAVSTAWEAIADGRLAVRDAPSLVLDTVLSGFLPR</sequence>